<feature type="region of interest" description="Disordered" evidence="6">
    <location>
        <begin position="667"/>
        <end position="689"/>
    </location>
</feature>
<evidence type="ECO:0000313" key="8">
    <source>
        <dbReference type="EMBL" id="JAS11502.1"/>
    </source>
</evidence>
<dbReference type="InterPro" id="IPR004092">
    <property type="entry name" value="Mbt"/>
</dbReference>
<feature type="compositionally biased region" description="Basic and acidic residues" evidence="6">
    <location>
        <begin position="667"/>
        <end position="685"/>
    </location>
</feature>
<dbReference type="Gene3D" id="2.30.30.140">
    <property type="match status" value="4"/>
</dbReference>
<dbReference type="AlphaFoldDB" id="A0A1B6CDI0"/>
<dbReference type="SMART" id="SM00561">
    <property type="entry name" value="MBT"/>
    <property type="match status" value="4"/>
</dbReference>
<keyword evidence="2" id="KW-0678">Repressor</keyword>
<comment type="subcellular location">
    <subcellularLocation>
        <location evidence="1">Nucleus</location>
    </subcellularLocation>
</comment>
<dbReference type="CDD" id="cd20096">
    <property type="entry name" value="MBT_SFMBT_rpt4"/>
    <property type="match status" value="1"/>
</dbReference>
<sequence>MSAIKNSNDKTSSLNQVATDEDHFDWCEYLSNTLSVEVPPTFFDHVEKSLLNDLKKGMNLEVPLTEDGNTFWIASIVMACGPLLSLHYLGEKDKSNNFWCDLTKVTARPLGWCEKNRKTLFPPAHLQNEINYESLISGVKNELCVPEEFLTGEGVTPVGRIKQGMKLEIQDKNDPYRMWVATIIQNIGGRLLLRYDTPSFNSQDFWLFYSSHRIFPFGWAQERGAPWVLRRPSDIDSVHGVEEWESVLKNSKIEAQKLPRPNVDFTKSKSNVRPHDLSVGLKLEAVHPGTMKHVCPASITRVFDSYFFLVEIDSLDRSEKNKFTWLASVDHPYIFPVGWAKKNNVKLSFPLGSVVENKEFDWDQYLARTKSNAAPLPPKTNIVKDSNIVPEMKLEAVNPEMRHQVCAATIKVITQDLLWIKLDSTEPDQDYFIYHMDSLDIFPVGWCQSNCYPLEAPKMCALQEMNKTRDCKESDIKENTKFVCGMCPKIYFNYKCFSGPYFNKGKLAQLPKFVGPGPVFLVFREIIKHLISVAYIPSRVLKELEVTGEPKPGNILETFKTRFKGNLYRASVEIVNTSDKVEEFCKDICHKLKVCPYMFGQTAVGDKCPEKCYNITKRKIIMSATTSKGNKHSILIGGKKPGRPKLESTNSQHSPLFIYPKRPLEEEHSNQDVNKSHDSNIDTKSTKKKRYETRKLKVGPLLRDDNFQTFQVKSTPSKVTSVSNLQIDSKDKIGKKKCGRKSKTETARLKKLEEMYNATQMDDSMYQPIKSNPLLWSIDDLYRYLKKHKRL</sequence>
<evidence type="ECO:0000259" key="7">
    <source>
        <dbReference type="Pfam" id="PF12140"/>
    </source>
</evidence>
<gene>
    <name evidence="8" type="ORF">g.9421</name>
</gene>
<keyword evidence="4" id="KW-0539">Nucleus</keyword>
<dbReference type="InterPro" id="IPR021987">
    <property type="entry name" value="SLED"/>
</dbReference>
<dbReference type="InterPro" id="IPR050548">
    <property type="entry name" value="PcG_chromatin_remod_factors"/>
</dbReference>
<dbReference type="GO" id="GO:0003682">
    <property type="term" value="F:chromatin binding"/>
    <property type="evidence" value="ECO:0007669"/>
    <property type="project" value="TreeGrafter"/>
</dbReference>
<dbReference type="GO" id="GO:0045892">
    <property type="term" value="P:negative regulation of DNA-templated transcription"/>
    <property type="evidence" value="ECO:0007669"/>
    <property type="project" value="TreeGrafter"/>
</dbReference>
<protein>
    <recommendedName>
        <fullName evidence="7">SLED domain-containing protein</fullName>
    </recommendedName>
</protein>
<feature type="repeat" description="MBT" evidence="5">
    <location>
        <begin position="360"/>
        <end position="457"/>
    </location>
</feature>
<evidence type="ECO:0000256" key="3">
    <source>
        <dbReference type="ARBA" id="ARBA00022737"/>
    </source>
</evidence>
<evidence type="ECO:0000256" key="1">
    <source>
        <dbReference type="ARBA" id="ARBA00004123"/>
    </source>
</evidence>
<dbReference type="Gene3D" id="3.90.1150.190">
    <property type="entry name" value="SLED domain"/>
    <property type="match status" value="1"/>
</dbReference>
<dbReference type="CDD" id="cd20095">
    <property type="entry name" value="MBT_SFMBT_rpt3"/>
    <property type="match status" value="1"/>
</dbReference>
<feature type="region of interest" description="Disordered" evidence="6">
    <location>
        <begin position="631"/>
        <end position="653"/>
    </location>
</feature>
<dbReference type="GO" id="GO:0005634">
    <property type="term" value="C:nucleus"/>
    <property type="evidence" value="ECO:0007669"/>
    <property type="project" value="UniProtKB-SubCell"/>
</dbReference>
<dbReference type="Pfam" id="PF12140">
    <property type="entry name" value="SLED"/>
    <property type="match status" value="1"/>
</dbReference>
<dbReference type="Pfam" id="PF02820">
    <property type="entry name" value="MBT"/>
    <property type="match status" value="4"/>
</dbReference>
<dbReference type="PROSITE" id="PS51079">
    <property type="entry name" value="MBT"/>
    <property type="match status" value="4"/>
</dbReference>
<feature type="repeat" description="MBT" evidence="5">
    <location>
        <begin position="130"/>
        <end position="230"/>
    </location>
</feature>
<evidence type="ECO:0000256" key="5">
    <source>
        <dbReference type="PROSITE-ProRule" id="PRU00459"/>
    </source>
</evidence>
<dbReference type="InterPro" id="IPR038348">
    <property type="entry name" value="SLED_sf"/>
</dbReference>
<feature type="domain" description="SLED" evidence="7">
    <location>
        <begin position="487"/>
        <end position="601"/>
    </location>
</feature>
<dbReference type="CDD" id="cd20094">
    <property type="entry name" value="MBT_SFMBT_rpt2"/>
    <property type="match status" value="1"/>
</dbReference>
<evidence type="ECO:0000256" key="6">
    <source>
        <dbReference type="SAM" id="MobiDB-lite"/>
    </source>
</evidence>
<reference evidence="8" key="1">
    <citation type="submission" date="2015-12" db="EMBL/GenBank/DDBJ databases">
        <title>De novo transcriptome assembly of four potential Pierce s Disease insect vectors from Arizona vineyards.</title>
        <authorList>
            <person name="Tassone E.E."/>
        </authorList>
    </citation>
    <scope>NUCLEOTIDE SEQUENCE</scope>
</reference>
<feature type="repeat" description="MBT" evidence="5">
    <location>
        <begin position="242"/>
        <end position="350"/>
    </location>
</feature>
<evidence type="ECO:0000256" key="4">
    <source>
        <dbReference type="ARBA" id="ARBA00023242"/>
    </source>
</evidence>
<dbReference type="PANTHER" id="PTHR12247:SF129">
    <property type="entry name" value="SOP-2-RELATED PROTEIN 3"/>
    <property type="match status" value="1"/>
</dbReference>
<feature type="repeat" description="MBT" evidence="5">
    <location>
        <begin position="24"/>
        <end position="123"/>
    </location>
</feature>
<proteinExistence type="predicted"/>
<evidence type="ECO:0000256" key="2">
    <source>
        <dbReference type="ARBA" id="ARBA00022491"/>
    </source>
</evidence>
<accession>A0A1B6CDI0</accession>
<keyword evidence="3" id="KW-0677">Repeat</keyword>
<organism evidence="8">
    <name type="scientific">Clastoptera arizonana</name>
    <name type="common">Arizona spittle bug</name>
    <dbReference type="NCBI Taxonomy" id="38151"/>
    <lineage>
        <taxon>Eukaryota</taxon>
        <taxon>Metazoa</taxon>
        <taxon>Ecdysozoa</taxon>
        <taxon>Arthropoda</taxon>
        <taxon>Hexapoda</taxon>
        <taxon>Insecta</taxon>
        <taxon>Pterygota</taxon>
        <taxon>Neoptera</taxon>
        <taxon>Paraneoptera</taxon>
        <taxon>Hemiptera</taxon>
        <taxon>Auchenorrhyncha</taxon>
        <taxon>Cercopoidea</taxon>
        <taxon>Clastopteridae</taxon>
        <taxon>Clastoptera</taxon>
    </lineage>
</organism>
<dbReference type="EMBL" id="GEDC01025796">
    <property type="protein sequence ID" value="JAS11502.1"/>
    <property type="molecule type" value="Transcribed_RNA"/>
</dbReference>
<dbReference type="SUPFAM" id="SSF63748">
    <property type="entry name" value="Tudor/PWWP/MBT"/>
    <property type="match status" value="4"/>
</dbReference>
<name>A0A1B6CDI0_9HEMI</name>
<dbReference type="GO" id="GO:0042393">
    <property type="term" value="F:histone binding"/>
    <property type="evidence" value="ECO:0007669"/>
    <property type="project" value="TreeGrafter"/>
</dbReference>
<dbReference type="PANTHER" id="PTHR12247">
    <property type="entry name" value="POLYCOMB GROUP PROTEIN"/>
    <property type="match status" value="1"/>
</dbReference>